<sequence length="160" mass="17601">MCDANGLRSLIQVVLSQLRHVVHRYVFCFVYSDNERQSKWGKRAKLGGVANHVGETRNGEESISGTAIHLPQGRPIRMGKGKKEAHYGTRCGVAVVVSAGLPHDGKPWNMGERVVSVPRSKLARRHNTWLARYQGPTCGEFEGSLAEGPASNLHTWSGRS</sequence>
<organism evidence="1 2">
    <name type="scientific">Tenebrio molitor</name>
    <name type="common">Yellow mealworm beetle</name>
    <dbReference type="NCBI Taxonomy" id="7067"/>
    <lineage>
        <taxon>Eukaryota</taxon>
        <taxon>Metazoa</taxon>
        <taxon>Ecdysozoa</taxon>
        <taxon>Arthropoda</taxon>
        <taxon>Hexapoda</taxon>
        <taxon>Insecta</taxon>
        <taxon>Pterygota</taxon>
        <taxon>Neoptera</taxon>
        <taxon>Endopterygota</taxon>
        <taxon>Coleoptera</taxon>
        <taxon>Polyphaga</taxon>
        <taxon>Cucujiformia</taxon>
        <taxon>Tenebrionidae</taxon>
        <taxon>Tenebrio</taxon>
    </lineage>
</organism>
<comment type="caution">
    <text evidence="1">The sequence shown here is derived from an EMBL/GenBank/DDBJ whole genome shotgun (WGS) entry which is preliminary data.</text>
</comment>
<evidence type="ECO:0000313" key="1">
    <source>
        <dbReference type="EMBL" id="KAH0816112.1"/>
    </source>
</evidence>
<reference evidence="1" key="2">
    <citation type="submission" date="2021-08" db="EMBL/GenBank/DDBJ databases">
        <authorList>
            <person name="Eriksson T."/>
        </authorList>
    </citation>
    <scope>NUCLEOTIDE SEQUENCE</scope>
    <source>
        <strain evidence="1">Stoneville</strain>
        <tissue evidence="1">Whole head</tissue>
    </source>
</reference>
<dbReference type="Proteomes" id="UP000719412">
    <property type="component" value="Unassembled WGS sequence"/>
</dbReference>
<dbReference type="EMBL" id="JABDTM020022055">
    <property type="protein sequence ID" value="KAH0816112.1"/>
    <property type="molecule type" value="Genomic_DNA"/>
</dbReference>
<name>A0A8J6LD15_TENMO</name>
<gene>
    <name evidence="1" type="ORF">GEV33_006679</name>
</gene>
<reference evidence="1" key="1">
    <citation type="journal article" date="2020" name="J Insects Food Feed">
        <title>The yellow mealworm (Tenebrio molitor) genome: a resource for the emerging insects as food and feed industry.</title>
        <authorList>
            <person name="Eriksson T."/>
            <person name="Andere A."/>
            <person name="Kelstrup H."/>
            <person name="Emery V."/>
            <person name="Picard C."/>
        </authorList>
    </citation>
    <scope>NUCLEOTIDE SEQUENCE</scope>
    <source>
        <strain evidence="1">Stoneville</strain>
        <tissue evidence="1">Whole head</tissue>
    </source>
</reference>
<protein>
    <submittedName>
        <fullName evidence="1">Uncharacterized protein</fullName>
    </submittedName>
</protein>
<evidence type="ECO:0000313" key="2">
    <source>
        <dbReference type="Proteomes" id="UP000719412"/>
    </source>
</evidence>
<keyword evidence="2" id="KW-1185">Reference proteome</keyword>
<proteinExistence type="predicted"/>
<accession>A0A8J6LD15</accession>
<dbReference type="AlphaFoldDB" id="A0A8J6LD15"/>